<dbReference type="Pfam" id="PF04879">
    <property type="entry name" value="Molybdop_Fe4S4"/>
    <property type="match status" value="1"/>
</dbReference>
<dbReference type="CDD" id="cd02762">
    <property type="entry name" value="MopB_1"/>
    <property type="match status" value="1"/>
</dbReference>
<dbReference type="SUPFAM" id="SSF50692">
    <property type="entry name" value="ADC-like"/>
    <property type="match status" value="1"/>
</dbReference>
<dbReference type="CDD" id="cd02782">
    <property type="entry name" value="MopB_CT_1"/>
    <property type="match status" value="1"/>
</dbReference>
<name>A0ABT5NUM5_9PSED</name>
<sequence length="702" mass="76110">MNKTVHHRACHLCEAICGLTLEVTREDDGTPRISSIKGDAQDSFSRGHICPKAVALQDIQNDPNRLRSPMLRVGEQWQPIAWEQAFALAAEKLWAVQQQHGQNAVAVYQGNPSVHNYGLMTHSNYFLGLLKTRNRFSATSVDQLPHHLTSFLMYGHGLLLPIPDIDNTDFMLILGGNPLASNGSIMTVPDVEKRLKAIQARGGKLVVVDPRRSETAAIADQHLFVRPGGDAALLCGLLNTLFEEGLTRASHLPVNGLDEVREALKSFTPEVMSMLCGIDAGLIRQLARDFASADKAVCYGRMGVSTQAFGTLCHWLMQLINLVSGNLDRVGGALCTEPAVDLVASTSGGHFNVWQSRVSGLPEYAGELPVVALAEEMLTEGEGQVRALVTVAGNPVLSTPNGRQLEQALDGLAFMLSIDLYINETTRYADLILPSTSALENDHYDTTFNLFAVRNVSRFNRAILAKPEGALHDWEIFVGLAKAFAALAEKPLKPTMPPAQMIDLGLRGGRYGEGSPFDLSISTLDQHPHGIDLGPLQPNLAARLKTASQKIEAAPPAILADLERFAAQQPPSAAQLLLIGRRHVRSNNSWMHNFHRLVKGKPRHQLLMHPDDLAGRHLQDGQRVRVQSRVGSIEVEVQASTDMMPGVVSLPHGFGHARPGVQLDIAQAQPGASANDLTDERQRDAVSGNAALNGVPVEVVAA</sequence>
<dbReference type="PANTHER" id="PTHR43105:SF9">
    <property type="entry name" value="NADPH-FE(3+) OXIDOREDUCTASE SUBUNIT ALPHA"/>
    <property type="match status" value="1"/>
</dbReference>
<dbReference type="SMART" id="SM00926">
    <property type="entry name" value="Molybdop_Fe4S4"/>
    <property type="match status" value="1"/>
</dbReference>
<dbReference type="Gene3D" id="3.40.50.740">
    <property type="match status" value="1"/>
</dbReference>
<evidence type="ECO:0000256" key="4">
    <source>
        <dbReference type="ARBA" id="ARBA00023004"/>
    </source>
</evidence>
<evidence type="ECO:0000256" key="3">
    <source>
        <dbReference type="ARBA" id="ARBA00023002"/>
    </source>
</evidence>
<dbReference type="InterPro" id="IPR009010">
    <property type="entry name" value="Asp_de-COase-like_dom_sf"/>
</dbReference>
<proteinExistence type="predicted"/>
<dbReference type="EMBL" id="JAMDGY010000039">
    <property type="protein sequence ID" value="MDD0991851.1"/>
    <property type="molecule type" value="Genomic_DNA"/>
</dbReference>
<dbReference type="InterPro" id="IPR006963">
    <property type="entry name" value="Mopterin_OxRdtase_4Fe-4S_dom"/>
</dbReference>
<keyword evidence="4" id="KW-0408">Iron</keyword>
<evidence type="ECO:0000256" key="2">
    <source>
        <dbReference type="ARBA" id="ARBA00022723"/>
    </source>
</evidence>
<dbReference type="InterPro" id="IPR050123">
    <property type="entry name" value="Prok_molybdopt-oxidoreductase"/>
</dbReference>
<comment type="caution">
    <text evidence="7">The sequence shown here is derived from an EMBL/GenBank/DDBJ whole genome shotgun (WGS) entry which is preliminary data.</text>
</comment>
<keyword evidence="8" id="KW-1185">Reference proteome</keyword>
<dbReference type="PANTHER" id="PTHR43105">
    <property type="entry name" value="RESPIRATORY NITRATE REDUCTASE"/>
    <property type="match status" value="1"/>
</dbReference>
<dbReference type="SUPFAM" id="SSF53706">
    <property type="entry name" value="Formate dehydrogenase/DMSO reductase, domains 1-3"/>
    <property type="match status" value="1"/>
</dbReference>
<keyword evidence="1" id="KW-0004">4Fe-4S</keyword>
<organism evidence="7 8">
    <name type="scientific">Pseudomonas fontis</name>
    <dbReference type="NCBI Taxonomy" id="2942633"/>
    <lineage>
        <taxon>Bacteria</taxon>
        <taxon>Pseudomonadati</taxon>
        <taxon>Pseudomonadota</taxon>
        <taxon>Gammaproteobacteria</taxon>
        <taxon>Pseudomonadales</taxon>
        <taxon>Pseudomonadaceae</taxon>
        <taxon>Pseudomonas</taxon>
    </lineage>
</organism>
<dbReference type="RefSeq" id="WP_273913404.1">
    <property type="nucleotide sequence ID" value="NZ_JAMDGX010000082.1"/>
</dbReference>
<dbReference type="Pfam" id="PF00384">
    <property type="entry name" value="Molybdopterin"/>
    <property type="match status" value="1"/>
</dbReference>
<feature type="domain" description="4Fe-4S Mo/W bis-MGD-type" evidence="6">
    <location>
        <begin position="3"/>
        <end position="62"/>
    </location>
</feature>
<evidence type="ECO:0000259" key="6">
    <source>
        <dbReference type="SMART" id="SM00926"/>
    </source>
</evidence>
<reference evidence="7 8" key="1">
    <citation type="submission" date="2022-05" db="EMBL/GenBank/DDBJ databases">
        <title>Novel Pseudomonas spp. Isolated from a Rainbow Trout Aquaculture Facility.</title>
        <authorList>
            <person name="Testerman T."/>
            <person name="Graf J."/>
        </authorList>
    </citation>
    <scope>NUCLEOTIDE SEQUENCE [LARGE SCALE GENOMIC DNA]</scope>
    <source>
        <strain evidence="7 8">ID681</strain>
    </source>
</reference>
<dbReference type="Gene3D" id="3.40.228.10">
    <property type="entry name" value="Dimethylsulfoxide Reductase, domain 2"/>
    <property type="match status" value="1"/>
</dbReference>
<protein>
    <submittedName>
        <fullName evidence="7">Molybdopterin oxidoreductase family protein</fullName>
    </submittedName>
</protein>
<evidence type="ECO:0000313" key="8">
    <source>
        <dbReference type="Proteomes" id="UP001148203"/>
    </source>
</evidence>
<keyword evidence="3" id="KW-0560">Oxidoreductase</keyword>
<keyword evidence="5" id="KW-0411">Iron-sulfur</keyword>
<evidence type="ECO:0000256" key="1">
    <source>
        <dbReference type="ARBA" id="ARBA00022485"/>
    </source>
</evidence>
<dbReference type="InterPro" id="IPR006657">
    <property type="entry name" value="MoPterin_dinucl-bd_dom"/>
</dbReference>
<gene>
    <name evidence="7" type="ORF">M5G11_15015</name>
</gene>
<evidence type="ECO:0000313" key="7">
    <source>
        <dbReference type="EMBL" id="MDD0991851.1"/>
    </source>
</evidence>
<dbReference type="Pfam" id="PF01568">
    <property type="entry name" value="Molydop_binding"/>
    <property type="match status" value="1"/>
</dbReference>
<dbReference type="Gene3D" id="2.20.25.90">
    <property type="entry name" value="ADC-like domains"/>
    <property type="match status" value="1"/>
</dbReference>
<accession>A0ABT5NUM5</accession>
<keyword evidence="2" id="KW-0479">Metal-binding</keyword>
<dbReference type="Proteomes" id="UP001148203">
    <property type="component" value="Unassembled WGS sequence"/>
</dbReference>
<evidence type="ECO:0000256" key="5">
    <source>
        <dbReference type="ARBA" id="ARBA00023014"/>
    </source>
</evidence>
<dbReference type="Gene3D" id="2.40.40.20">
    <property type="match status" value="1"/>
</dbReference>
<dbReference type="InterPro" id="IPR006656">
    <property type="entry name" value="Mopterin_OxRdtase"/>
</dbReference>